<name>A0ABT1YPV7_9BACL</name>
<dbReference type="RefSeq" id="WP_258215588.1">
    <property type="nucleotide sequence ID" value="NZ_JANQBD010000017.1"/>
</dbReference>
<keyword evidence="2" id="KW-1133">Transmembrane helix</keyword>
<evidence type="ECO:0000313" key="3">
    <source>
        <dbReference type="EMBL" id="MCR8634020.1"/>
    </source>
</evidence>
<organism evidence="3 4">
    <name type="scientific">Paenibacillus radicis</name>
    <name type="common">ex Xue et al. 2023</name>
    <dbReference type="NCBI Taxonomy" id="2972489"/>
    <lineage>
        <taxon>Bacteria</taxon>
        <taxon>Bacillati</taxon>
        <taxon>Bacillota</taxon>
        <taxon>Bacilli</taxon>
        <taxon>Bacillales</taxon>
        <taxon>Paenibacillaceae</taxon>
        <taxon>Paenibacillus</taxon>
    </lineage>
</organism>
<sequence length="139" mass="15622">METEYEQAESQQIKETPQRTETSKQPRSGEAVAAMAAVVLGMAALTAAHWWSAADAPHANPKLLQWGSWLPNGHRIGPFAGKQAAALVVWLTSWLILLPLLMRFDFKLRKWTYAFATIMLILLILLWPPVYHALFGWPA</sequence>
<protein>
    <recommendedName>
        <fullName evidence="5">DUF1634 domain-containing protein</fullName>
    </recommendedName>
</protein>
<dbReference type="Proteomes" id="UP001300012">
    <property type="component" value="Unassembled WGS sequence"/>
</dbReference>
<keyword evidence="2" id="KW-0812">Transmembrane</keyword>
<feature type="transmembrane region" description="Helical" evidence="2">
    <location>
        <begin position="113"/>
        <end position="134"/>
    </location>
</feature>
<evidence type="ECO:0000256" key="2">
    <source>
        <dbReference type="SAM" id="Phobius"/>
    </source>
</evidence>
<evidence type="ECO:0008006" key="5">
    <source>
        <dbReference type="Google" id="ProtNLM"/>
    </source>
</evidence>
<reference evidence="3 4" key="1">
    <citation type="submission" date="2022-08" db="EMBL/GenBank/DDBJ databases">
        <title>Paenibacillus endoradicis sp. nov., Paenibacillus radicibacter sp. nov and Paenibacillus pararadicis sp. nov., three cold-adapted plant growth-promoting bacteria isolated from root of Larix gmelinii in Great Khingan.</title>
        <authorList>
            <person name="Xue H."/>
        </authorList>
    </citation>
    <scope>NUCLEOTIDE SEQUENCE [LARGE SCALE GENOMIC DNA]</scope>
    <source>
        <strain evidence="3 4">N5-1-1-5</strain>
    </source>
</reference>
<evidence type="ECO:0000256" key="1">
    <source>
        <dbReference type="SAM" id="MobiDB-lite"/>
    </source>
</evidence>
<feature type="transmembrane region" description="Helical" evidence="2">
    <location>
        <begin position="84"/>
        <end position="101"/>
    </location>
</feature>
<gene>
    <name evidence="3" type="ORF">NV381_22795</name>
</gene>
<comment type="caution">
    <text evidence="3">The sequence shown here is derived from an EMBL/GenBank/DDBJ whole genome shotgun (WGS) entry which is preliminary data.</text>
</comment>
<keyword evidence="4" id="KW-1185">Reference proteome</keyword>
<dbReference type="EMBL" id="JANQBD010000017">
    <property type="protein sequence ID" value="MCR8634020.1"/>
    <property type="molecule type" value="Genomic_DNA"/>
</dbReference>
<keyword evidence="2" id="KW-0472">Membrane</keyword>
<feature type="transmembrane region" description="Helical" evidence="2">
    <location>
        <begin position="31"/>
        <end position="51"/>
    </location>
</feature>
<proteinExistence type="predicted"/>
<accession>A0ABT1YPV7</accession>
<feature type="region of interest" description="Disordered" evidence="1">
    <location>
        <begin position="1"/>
        <end position="28"/>
    </location>
</feature>
<evidence type="ECO:0000313" key="4">
    <source>
        <dbReference type="Proteomes" id="UP001300012"/>
    </source>
</evidence>